<comment type="caution">
    <text evidence="1">The sequence shown here is derived from an EMBL/GenBank/DDBJ whole genome shotgun (WGS) entry which is preliminary data.</text>
</comment>
<protein>
    <submittedName>
        <fullName evidence="1">Secreted protein</fullName>
    </submittedName>
</protein>
<proteinExistence type="predicted"/>
<evidence type="ECO:0000313" key="2">
    <source>
        <dbReference type="Proteomes" id="UP000033423"/>
    </source>
</evidence>
<dbReference type="AlphaFoldDB" id="A0A0F3GR45"/>
<dbReference type="EMBL" id="LACI01001995">
    <property type="protein sequence ID" value="KJU83193.1"/>
    <property type="molecule type" value="Genomic_DNA"/>
</dbReference>
<gene>
    <name evidence="1" type="ORF">MBAV_004621</name>
</gene>
<organism evidence="1 2">
    <name type="scientific">Candidatus Magnetobacterium bavaricum</name>
    <dbReference type="NCBI Taxonomy" id="29290"/>
    <lineage>
        <taxon>Bacteria</taxon>
        <taxon>Pseudomonadati</taxon>
        <taxon>Nitrospirota</taxon>
        <taxon>Thermodesulfovibrionia</taxon>
        <taxon>Thermodesulfovibrionales</taxon>
        <taxon>Candidatus Magnetobacteriaceae</taxon>
        <taxon>Candidatus Magnetobacterium</taxon>
    </lineage>
</organism>
<accession>A0A0F3GR45</accession>
<name>A0A0F3GR45_9BACT</name>
<evidence type="ECO:0000313" key="1">
    <source>
        <dbReference type="EMBL" id="KJU83193.1"/>
    </source>
</evidence>
<dbReference type="Proteomes" id="UP000033423">
    <property type="component" value="Unassembled WGS sequence"/>
</dbReference>
<keyword evidence="2" id="KW-1185">Reference proteome</keyword>
<sequence>MGRIKSQAMKNIKAIITMAIGWQVSHMMLATQVQATIPTVVSLNTGFSLNARHM</sequence>
<reference evidence="1 2" key="1">
    <citation type="submission" date="2015-02" db="EMBL/GenBank/DDBJ databases">
        <title>Single-cell genomics of uncultivated deep-branching MTB reveals a conserved set of magnetosome genes.</title>
        <authorList>
            <person name="Kolinko S."/>
            <person name="Richter M."/>
            <person name="Glockner F.O."/>
            <person name="Brachmann A."/>
            <person name="Schuler D."/>
        </authorList>
    </citation>
    <scope>NUCLEOTIDE SEQUENCE [LARGE SCALE GENOMIC DNA]</scope>
    <source>
        <strain evidence="1">TM-1</strain>
    </source>
</reference>